<dbReference type="InterPro" id="IPR038628">
    <property type="entry name" value="XkdM-like_sf"/>
</dbReference>
<protein>
    <submittedName>
        <fullName evidence="2">XkdM protein</fullName>
    </submittedName>
</protein>
<name>A0A069AMS6_CLODI</name>
<gene>
    <name evidence="2" type="primary">xkdM</name>
    <name evidence="2" type="ORF">BN1095_1020018</name>
    <name evidence="1" type="ORF">BN1097_1070016</name>
</gene>
<dbReference type="SUPFAM" id="SSF69279">
    <property type="entry name" value="Phage tail proteins"/>
    <property type="match status" value="1"/>
</dbReference>
<dbReference type="Pfam" id="PF09393">
    <property type="entry name" value="DUF2001"/>
    <property type="match status" value="1"/>
</dbReference>
<organism evidence="2">
    <name type="scientific">Clostridioides difficile</name>
    <name type="common">Peptoclostridium difficile</name>
    <dbReference type="NCBI Taxonomy" id="1496"/>
    <lineage>
        <taxon>Bacteria</taxon>
        <taxon>Bacillati</taxon>
        <taxon>Bacillota</taxon>
        <taxon>Clostridia</taxon>
        <taxon>Peptostreptococcales</taxon>
        <taxon>Peptostreptococcaceae</taxon>
        <taxon>Clostridioides</taxon>
    </lineage>
</organism>
<reference evidence="2" key="1">
    <citation type="submission" date="2014-07" db="EMBL/GenBank/DDBJ databases">
        <authorList>
            <person name="Monot Marc"/>
        </authorList>
    </citation>
    <scope>NUCLEOTIDE SEQUENCE</scope>
    <source>
        <strain evidence="2">7032989</strain>
        <strain evidence="1">7032994</strain>
    </source>
</reference>
<evidence type="ECO:0000313" key="1">
    <source>
        <dbReference type="EMBL" id="CDS82765.1"/>
    </source>
</evidence>
<sequence>MATSFESKNVINGTFGECWLNEVQIAECKALKAEIKLDKAEIVRPRKMIKGQKVIGASAEGSITLYHVDSNMLKYITQIIKEGREPKFTIISKLADPDAKGVERISLTGVSFDGLSIIDWENGKEGEIEASFTFEDFEILDAA</sequence>
<dbReference type="AlphaFoldDB" id="A0A069AMS6"/>
<dbReference type="InterPro" id="IPR018989">
    <property type="entry name" value="DUF2001"/>
</dbReference>
<dbReference type="PATRIC" id="fig|1496.854.peg.1758"/>
<dbReference type="Gene3D" id="2.30.110.40">
    <property type="entry name" value="Phage tail tube protein"/>
    <property type="match status" value="1"/>
</dbReference>
<dbReference type="EMBL" id="LK932742">
    <property type="protein sequence ID" value="CDS92614.1"/>
    <property type="molecule type" value="Genomic_DNA"/>
</dbReference>
<evidence type="ECO:0000313" key="2">
    <source>
        <dbReference type="EMBL" id="CDS92614.1"/>
    </source>
</evidence>
<accession>A0A069AMS6</accession>
<dbReference type="RefSeq" id="WP_015981500.1">
    <property type="nucleotide sequence ID" value="NZ_BINC01000025.1"/>
</dbReference>
<proteinExistence type="predicted"/>
<dbReference type="EMBL" id="LK932311">
    <property type="protein sequence ID" value="CDS82765.1"/>
    <property type="molecule type" value="Genomic_DNA"/>
</dbReference>